<dbReference type="GO" id="GO:0008381">
    <property type="term" value="F:mechanosensitive monoatomic ion channel activity"/>
    <property type="evidence" value="ECO:0007669"/>
    <property type="project" value="InterPro"/>
</dbReference>
<dbReference type="AlphaFoldDB" id="A0A1F6TGC1"/>
<sequence>MEQVNVVVDAVRTFLVQLSAFLPKLLAAVVILIAGWMIAKMFNFIVIRGLKAISFNVITEAAGMDKFLRQGGIKKTTIDILGILIYWLVILGTLLVTFNTLGLGVVSELFRSIVQFVPNVIVAILILAIGLYFARFVDNVVVAYSRNIGVEDAELVGRMARYAIMVFVFVISLKQVQVGGDILDKTFLILIAGIVTALAISFGLGGQKWAATQLEKFMKDIGKKS</sequence>
<protein>
    <recommendedName>
        <fullName evidence="1">Small-conductance mechanosensitive channel</fullName>
    </recommendedName>
</protein>
<dbReference type="PANTHER" id="PTHR30221:SF1">
    <property type="entry name" value="SMALL-CONDUCTANCE MECHANOSENSITIVE CHANNEL"/>
    <property type="match status" value="1"/>
</dbReference>
<dbReference type="InterPro" id="IPR045275">
    <property type="entry name" value="MscS_archaea/bacteria_type"/>
</dbReference>
<comment type="function">
    <text evidence="1">Mechanosensitive channel that participates in the regulation of osmotic pressure changes within the cell, opening in response to stretch forces in the membrane lipid bilayer, without the need for other proteins. Contributes to normal resistance to hypoosmotic shock. Forms an ion channel of 1.0 nanosiemens conductance with a slight preference for anions.</text>
</comment>
<keyword evidence="1" id="KW-0407">Ion channel</keyword>
<keyword evidence="1" id="KW-0813">Transport</keyword>
<dbReference type="GO" id="GO:0005886">
    <property type="term" value="C:plasma membrane"/>
    <property type="evidence" value="ECO:0007669"/>
    <property type="project" value="UniProtKB-SubCell"/>
</dbReference>
<keyword evidence="1" id="KW-1003">Cell membrane</keyword>
<comment type="caution">
    <text evidence="1">Lacks conserved residue(s) required for the propagation of feature annotation.</text>
</comment>
<dbReference type="PANTHER" id="PTHR30221">
    <property type="entry name" value="SMALL-CONDUCTANCE MECHANOSENSITIVE CHANNEL"/>
    <property type="match status" value="1"/>
</dbReference>
<keyword evidence="1" id="KW-0997">Cell inner membrane</keyword>
<feature type="transmembrane region" description="Helical" evidence="1">
    <location>
        <begin position="113"/>
        <end position="134"/>
    </location>
</feature>
<comment type="similarity">
    <text evidence="1">Belongs to the MscS (TC 1.A.23) family.</text>
</comment>
<comment type="subunit">
    <text evidence="1">Homoheptamer.</text>
</comment>
<feature type="transmembrane region" description="Helical" evidence="1">
    <location>
        <begin position="186"/>
        <end position="206"/>
    </location>
</feature>
<keyword evidence="1" id="KW-1133">Transmembrane helix</keyword>
<reference evidence="2 3" key="1">
    <citation type="journal article" date="2016" name="Nat. Commun.">
        <title>Thousands of microbial genomes shed light on interconnected biogeochemical processes in an aquifer system.</title>
        <authorList>
            <person name="Anantharaman K."/>
            <person name="Brown C.T."/>
            <person name="Hug L.A."/>
            <person name="Sharon I."/>
            <person name="Castelle C.J."/>
            <person name="Probst A.J."/>
            <person name="Thomas B.C."/>
            <person name="Singh A."/>
            <person name="Wilkins M.J."/>
            <person name="Karaoz U."/>
            <person name="Brodie E.L."/>
            <person name="Williams K.H."/>
            <person name="Hubbard S.S."/>
            <person name="Banfield J.F."/>
        </authorList>
    </citation>
    <scope>NUCLEOTIDE SEQUENCE [LARGE SCALE GENOMIC DNA]</scope>
</reference>
<organism evidence="2 3">
    <name type="scientific">Candidatus Muproteobacteria bacterium RBG_16_65_31</name>
    <dbReference type="NCBI Taxonomy" id="1817759"/>
    <lineage>
        <taxon>Bacteria</taxon>
        <taxon>Pseudomonadati</taxon>
        <taxon>Pseudomonadota</taxon>
        <taxon>Candidatus Muproteobacteria</taxon>
    </lineage>
</organism>
<gene>
    <name evidence="2" type="ORF">A2V92_06150</name>
</gene>
<proteinExistence type="inferred from homology"/>
<dbReference type="Proteomes" id="UP000179344">
    <property type="component" value="Unassembled WGS sequence"/>
</dbReference>
<evidence type="ECO:0000313" key="3">
    <source>
        <dbReference type="Proteomes" id="UP000179344"/>
    </source>
</evidence>
<feature type="transmembrane region" description="Helical" evidence="1">
    <location>
        <begin position="20"/>
        <end position="39"/>
    </location>
</feature>
<feature type="transmembrane region" description="Helical" evidence="1">
    <location>
        <begin position="155"/>
        <end position="174"/>
    </location>
</feature>
<dbReference type="InterPro" id="IPR008910">
    <property type="entry name" value="MSC_TM_helix"/>
</dbReference>
<name>A0A1F6TGC1_9PROT</name>
<keyword evidence="1" id="KW-0472">Membrane</keyword>
<comment type="subcellular location">
    <subcellularLocation>
        <location evidence="1">Cell inner membrane</location>
        <topology evidence="1">Multi-pass membrane protein</topology>
    </subcellularLocation>
</comment>
<dbReference type="Gene3D" id="1.10.287.1260">
    <property type="match status" value="1"/>
</dbReference>
<evidence type="ECO:0000313" key="2">
    <source>
        <dbReference type="EMBL" id="OGI44187.1"/>
    </source>
</evidence>
<comment type="caution">
    <text evidence="2">The sequence shown here is derived from an EMBL/GenBank/DDBJ whole genome shotgun (WGS) entry which is preliminary data.</text>
</comment>
<dbReference type="Pfam" id="PF05552">
    <property type="entry name" value="MS_channel_1st_1"/>
    <property type="match status" value="2"/>
</dbReference>
<evidence type="ECO:0000256" key="1">
    <source>
        <dbReference type="RuleBase" id="RU369025"/>
    </source>
</evidence>
<feature type="transmembrane region" description="Helical" evidence="1">
    <location>
        <begin position="78"/>
        <end position="101"/>
    </location>
</feature>
<keyword evidence="1" id="KW-0812">Transmembrane</keyword>
<dbReference type="EMBL" id="MFST01000071">
    <property type="protein sequence ID" value="OGI44187.1"/>
    <property type="molecule type" value="Genomic_DNA"/>
</dbReference>
<keyword evidence="1" id="KW-0406">Ion transport</keyword>
<accession>A0A1F6TGC1</accession>